<dbReference type="AlphaFoldDB" id="A0A0M3HVJ6"/>
<protein>
    <submittedName>
        <fullName evidence="8">Dual specificity protein phosphatase 14</fullName>
    </submittedName>
</protein>
<organism evidence="7 8">
    <name type="scientific">Ascaris lumbricoides</name>
    <name type="common">Giant roundworm</name>
    <dbReference type="NCBI Taxonomy" id="6252"/>
    <lineage>
        <taxon>Eukaryota</taxon>
        <taxon>Metazoa</taxon>
        <taxon>Ecdysozoa</taxon>
        <taxon>Nematoda</taxon>
        <taxon>Chromadorea</taxon>
        <taxon>Rhabditida</taxon>
        <taxon>Spirurina</taxon>
        <taxon>Ascaridomorpha</taxon>
        <taxon>Ascaridoidea</taxon>
        <taxon>Ascarididae</taxon>
        <taxon>Ascaris</taxon>
    </lineage>
</organism>
<keyword evidence="7" id="KW-1185">Reference proteome</keyword>
<dbReference type="GO" id="GO:0005737">
    <property type="term" value="C:cytoplasm"/>
    <property type="evidence" value="ECO:0007669"/>
    <property type="project" value="TreeGrafter"/>
</dbReference>
<evidence type="ECO:0000313" key="8">
    <source>
        <dbReference type="WBParaSite" id="ALUE_0000699201-mRNA-1"/>
    </source>
</evidence>
<dbReference type="PROSITE" id="PS50056">
    <property type="entry name" value="TYR_PHOSPHATASE_2"/>
    <property type="match status" value="1"/>
</dbReference>
<dbReference type="InterPro" id="IPR052103">
    <property type="entry name" value="Dual_spec_Phospatases"/>
</dbReference>
<dbReference type="Pfam" id="PF00782">
    <property type="entry name" value="DSPc"/>
    <property type="match status" value="1"/>
</dbReference>
<accession>A0A0M3HVJ6</accession>
<dbReference type="Gene3D" id="3.90.190.10">
    <property type="entry name" value="Protein tyrosine phosphatase superfamily"/>
    <property type="match status" value="1"/>
</dbReference>
<evidence type="ECO:0000259" key="6">
    <source>
        <dbReference type="PROSITE" id="PS50056"/>
    </source>
</evidence>
<evidence type="ECO:0000256" key="2">
    <source>
        <dbReference type="ARBA" id="ARBA00022801"/>
    </source>
</evidence>
<dbReference type="InterPro" id="IPR020422">
    <property type="entry name" value="TYR_PHOSPHATASE_DUAL_dom"/>
</dbReference>
<dbReference type="InterPro" id="IPR000387">
    <property type="entry name" value="Tyr_Pase_dom"/>
</dbReference>
<evidence type="ECO:0000256" key="3">
    <source>
        <dbReference type="ARBA" id="ARBA00022912"/>
    </source>
</evidence>
<evidence type="ECO:0000259" key="5">
    <source>
        <dbReference type="PROSITE" id="PS50054"/>
    </source>
</evidence>
<feature type="domain" description="Tyrosine specific protein phosphatases" evidence="6">
    <location>
        <begin position="38"/>
        <end position="96"/>
    </location>
</feature>
<dbReference type="InterPro" id="IPR029021">
    <property type="entry name" value="Prot-tyrosine_phosphatase-like"/>
</dbReference>
<dbReference type="InterPro" id="IPR016130">
    <property type="entry name" value="Tyr_Pase_AS"/>
</dbReference>
<keyword evidence="4" id="KW-0812">Transmembrane</keyword>
<keyword evidence="4" id="KW-1133">Transmembrane helix</keyword>
<dbReference type="WBParaSite" id="ALUE_0000699201-mRNA-1">
    <property type="protein sequence ID" value="ALUE_0000699201-mRNA-1"/>
    <property type="gene ID" value="ALUE_0000699201"/>
</dbReference>
<dbReference type="PANTHER" id="PTHR45961">
    <property type="entry name" value="IP21249P"/>
    <property type="match status" value="1"/>
</dbReference>
<evidence type="ECO:0000256" key="4">
    <source>
        <dbReference type="SAM" id="Phobius"/>
    </source>
</evidence>
<feature type="domain" description="Tyrosine-protein phosphatase" evidence="5">
    <location>
        <begin position="1"/>
        <end position="117"/>
    </location>
</feature>
<dbReference type="InterPro" id="IPR000340">
    <property type="entry name" value="Dual-sp_phosphatase_cat-dom"/>
</dbReference>
<name>A0A0M3HVJ6_ASCLU</name>
<keyword evidence="4" id="KW-0472">Membrane</keyword>
<dbReference type="SMART" id="SM00195">
    <property type="entry name" value="DSPc"/>
    <property type="match status" value="1"/>
</dbReference>
<feature type="transmembrane region" description="Helical" evidence="4">
    <location>
        <begin position="135"/>
        <end position="153"/>
    </location>
</feature>
<dbReference type="SUPFAM" id="SSF52799">
    <property type="entry name" value="(Phosphotyrosine protein) phosphatases II"/>
    <property type="match status" value="1"/>
</dbReference>
<dbReference type="GO" id="GO:0004721">
    <property type="term" value="F:phosphoprotein phosphatase activity"/>
    <property type="evidence" value="ECO:0007669"/>
    <property type="project" value="UniProtKB-KW"/>
</dbReference>
<keyword evidence="2" id="KW-0378">Hydrolase</keyword>
<dbReference type="CDD" id="cd14514">
    <property type="entry name" value="DUSP14-like"/>
    <property type="match status" value="1"/>
</dbReference>
<proteinExistence type="inferred from homology"/>
<keyword evidence="3" id="KW-0904">Protein phosphatase</keyword>
<sequence>MLFRVNAEYAQITEIIDGLYICGVTSLNAENMEKYNISLIINATTEIEEVVSQGGKVLVHCVAGVSRSASLCLAFLVKYRNMSLRDAYRHMASRRPLVRPNIGFWRQLISFEQKLFDEKTFFFRKCDEQKDQLNLLFWVVNLFLTFTFLLRTLRKLEIGRRTLTFRIRISLCRRWSRYPSFLRQPLSRHCSMRHVQYLYITFTNSSPTCSCEVIYFLLNVSSTLGPIDYDL</sequence>
<evidence type="ECO:0000256" key="1">
    <source>
        <dbReference type="ARBA" id="ARBA00008601"/>
    </source>
</evidence>
<reference evidence="8" key="1">
    <citation type="submission" date="2017-02" db="UniProtKB">
        <authorList>
            <consortium name="WormBaseParasite"/>
        </authorList>
    </citation>
    <scope>IDENTIFICATION</scope>
</reference>
<dbReference type="PROSITE" id="PS50054">
    <property type="entry name" value="TYR_PHOSPHATASE_DUAL"/>
    <property type="match status" value="1"/>
</dbReference>
<dbReference type="Proteomes" id="UP000036681">
    <property type="component" value="Unplaced"/>
</dbReference>
<comment type="similarity">
    <text evidence="1">Belongs to the protein-tyrosine phosphatase family. Non-receptor class dual specificity subfamily.</text>
</comment>
<dbReference type="PANTHER" id="PTHR45961:SF9">
    <property type="entry name" value="DUAL SPECIFICITY PROTEIN PHOSPHATASE 14"/>
    <property type="match status" value="1"/>
</dbReference>
<evidence type="ECO:0000313" key="7">
    <source>
        <dbReference type="Proteomes" id="UP000036681"/>
    </source>
</evidence>
<dbReference type="PROSITE" id="PS00383">
    <property type="entry name" value="TYR_PHOSPHATASE_1"/>
    <property type="match status" value="1"/>
</dbReference>